<evidence type="ECO:0000313" key="5">
    <source>
        <dbReference type="EMBL" id="MCK9878242.1"/>
    </source>
</evidence>
<dbReference type="InterPro" id="IPR036388">
    <property type="entry name" value="WH-like_DNA-bd_sf"/>
</dbReference>
<dbReference type="EMBL" id="JALKFT010000029">
    <property type="protein sequence ID" value="MCK9878242.1"/>
    <property type="molecule type" value="Genomic_DNA"/>
</dbReference>
<keyword evidence="4" id="KW-0804">Transcription</keyword>
<sequence length="131" mass="14708">MVRAKRPSGDLERSVMRVLQAAGRPLTPREIQPLVGSDLAYTTVLTIVTRLYDKGLVERERAGRAFAYRPVADEPGLAVRRLHQIIDGEPDREIVLSRFLGSLSKRDEHLIRQMLSDLDTRPADRPAPPAD</sequence>
<reference evidence="5 6" key="1">
    <citation type="submission" date="2022-04" db="EMBL/GenBank/DDBJ databases">
        <title>Genome diversity in the genus Frankia.</title>
        <authorList>
            <person name="Carlos-Shanley C."/>
            <person name="Hahn D."/>
        </authorList>
    </citation>
    <scope>NUCLEOTIDE SEQUENCE [LARGE SCALE GENOMIC DNA]</scope>
    <source>
        <strain evidence="5 6">Ag45/Mut15</strain>
    </source>
</reference>
<keyword evidence="2" id="KW-0805">Transcription regulation</keyword>
<dbReference type="Pfam" id="PF03965">
    <property type="entry name" value="Penicillinase_R"/>
    <property type="match status" value="1"/>
</dbReference>
<evidence type="ECO:0000256" key="1">
    <source>
        <dbReference type="ARBA" id="ARBA00011046"/>
    </source>
</evidence>
<evidence type="ECO:0000256" key="2">
    <source>
        <dbReference type="ARBA" id="ARBA00023015"/>
    </source>
</evidence>
<proteinExistence type="inferred from homology"/>
<organism evidence="5 6">
    <name type="scientific">Frankia umida</name>
    <dbReference type="NCBI Taxonomy" id="573489"/>
    <lineage>
        <taxon>Bacteria</taxon>
        <taxon>Bacillati</taxon>
        <taxon>Actinomycetota</taxon>
        <taxon>Actinomycetes</taxon>
        <taxon>Frankiales</taxon>
        <taxon>Frankiaceae</taxon>
        <taxon>Frankia</taxon>
    </lineage>
</organism>
<dbReference type="InterPro" id="IPR005650">
    <property type="entry name" value="BlaI_family"/>
</dbReference>
<evidence type="ECO:0000313" key="6">
    <source>
        <dbReference type="Proteomes" id="UP001201873"/>
    </source>
</evidence>
<comment type="caution">
    <text evidence="5">The sequence shown here is derived from an EMBL/GenBank/DDBJ whole genome shotgun (WGS) entry which is preliminary data.</text>
</comment>
<evidence type="ECO:0000256" key="3">
    <source>
        <dbReference type="ARBA" id="ARBA00023125"/>
    </source>
</evidence>
<dbReference type="SUPFAM" id="SSF46785">
    <property type="entry name" value="Winged helix' DNA-binding domain"/>
    <property type="match status" value="1"/>
</dbReference>
<dbReference type="Gene3D" id="1.10.10.10">
    <property type="entry name" value="Winged helix-like DNA-binding domain superfamily/Winged helix DNA-binding domain"/>
    <property type="match status" value="1"/>
</dbReference>
<name>A0ABT0K3D6_9ACTN</name>
<dbReference type="InterPro" id="IPR036390">
    <property type="entry name" value="WH_DNA-bd_sf"/>
</dbReference>
<dbReference type="Proteomes" id="UP001201873">
    <property type="component" value="Unassembled WGS sequence"/>
</dbReference>
<protein>
    <submittedName>
        <fullName evidence="5">BlaI/MecI/CopY family transcriptional regulator</fullName>
    </submittedName>
</protein>
<dbReference type="RefSeq" id="WP_283097256.1">
    <property type="nucleotide sequence ID" value="NZ_JALKFT010000029.1"/>
</dbReference>
<evidence type="ECO:0000256" key="4">
    <source>
        <dbReference type="ARBA" id="ARBA00023163"/>
    </source>
</evidence>
<comment type="similarity">
    <text evidence="1">Belongs to the BlaI transcriptional regulatory family.</text>
</comment>
<gene>
    <name evidence="5" type="ORF">MXD59_21135</name>
</gene>
<keyword evidence="3" id="KW-0238">DNA-binding</keyword>
<keyword evidence="6" id="KW-1185">Reference proteome</keyword>
<accession>A0ABT0K3D6</accession>